<keyword evidence="13" id="KW-1185">Reference proteome</keyword>
<comment type="caution">
    <text evidence="12">The sequence shown here is derived from an EMBL/GenBank/DDBJ whole genome shotgun (WGS) entry which is preliminary data.</text>
</comment>
<evidence type="ECO:0000256" key="4">
    <source>
        <dbReference type="ARBA" id="ARBA00022553"/>
    </source>
</evidence>
<dbReference type="PROSITE" id="PS50885">
    <property type="entry name" value="HAMP"/>
    <property type="match status" value="1"/>
</dbReference>
<gene>
    <name evidence="12" type="ORF">KTH89_16200</name>
</gene>
<dbReference type="SUPFAM" id="SSF55874">
    <property type="entry name" value="ATPase domain of HSP90 chaperone/DNA topoisomerase II/histidine kinase"/>
    <property type="match status" value="1"/>
</dbReference>
<dbReference type="Gene3D" id="3.30.565.10">
    <property type="entry name" value="Histidine kinase-like ATPase, C-terminal domain"/>
    <property type="match status" value="1"/>
</dbReference>
<protein>
    <recommendedName>
        <fullName evidence="3">histidine kinase</fullName>
        <ecNumber evidence="3">2.7.13.3</ecNumber>
    </recommendedName>
</protein>
<comment type="catalytic activity">
    <reaction evidence="1">
        <text>ATP + protein L-histidine = ADP + protein N-phospho-L-histidine.</text>
        <dbReference type="EC" id="2.7.13.3"/>
    </reaction>
</comment>
<dbReference type="InterPro" id="IPR050736">
    <property type="entry name" value="Sensor_HK_Regulatory"/>
</dbReference>
<evidence type="ECO:0000256" key="7">
    <source>
        <dbReference type="ARBA" id="ARBA00023012"/>
    </source>
</evidence>
<dbReference type="InterPro" id="IPR003661">
    <property type="entry name" value="HisK_dim/P_dom"/>
</dbReference>
<evidence type="ECO:0000256" key="6">
    <source>
        <dbReference type="ARBA" id="ARBA00022777"/>
    </source>
</evidence>
<feature type="domain" description="HAMP" evidence="11">
    <location>
        <begin position="78"/>
        <end position="134"/>
    </location>
</feature>
<dbReference type="GO" id="GO:0000155">
    <property type="term" value="F:phosphorelay sensor kinase activity"/>
    <property type="evidence" value="ECO:0007669"/>
    <property type="project" value="InterPro"/>
</dbReference>
<dbReference type="SMART" id="SM00304">
    <property type="entry name" value="HAMP"/>
    <property type="match status" value="1"/>
</dbReference>
<dbReference type="FunFam" id="1.10.287.130:FF:000001">
    <property type="entry name" value="Two-component sensor histidine kinase"/>
    <property type="match status" value="1"/>
</dbReference>
<evidence type="ECO:0000256" key="9">
    <source>
        <dbReference type="SAM" id="Phobius"/>
    </source>
</evidence>
<evidence type="ECO:0000256" key="8">
    <source>
        <dbReference type="ARBA" id="ARBA00023136"/>
    </source>
</evidence>
<dbReference type="InterPro" id="IPR003660">
    <property type="entry name" value="HAMP_dom"/>
</dbReference>
<evidence type="ECO:0000256" key="3">
    <source>
        <dbReference type="ARBA" id="ARBA00012438"/>
    </source>
</evidence>
<name>A0A949K1B5_9FIRM</name>
<feature type="transmembrane region" description="Helical" evidence="9">
    <location>
        <begin position="16"/>
        <end position="35"/>
    </location>
</feature>
<evidence type="ECO:0000259" key="10">
    <source>
        <dbReference type="PROSITE" id="PS50109"/>
    </source>
</evidence>
<dbReference type="RefSeq" id="WP_238722386.1">
    <property type="nucleotide sequence ID" value="NZ_JAHQCW010000029.1"/>
</dbReference>
<dbReference type="Gene3D" id="1.10.287.130">
    <property type="match status" value="1"/>
</dbReference>
<dbReference type="Pfam" id="PF02518">
    <property type="entry name" value="HATPase_c"/>
    <property type="match status" value="1"/>
</dbReference>
<dbReference type="InterPro" id="IPR036097">
    <property type="entry name" value="HisK_dim/P_sf"/>
</dbReference>
<dbReference type="PANTHER" id="PTHR43711:SF26">
    <property type="entry name" value="SENSOR HISTIDINE KINASE RCSC"/>
    <property type="match status" value="1"/>
</dbReference>
<dbReference type="EMBL" id="JAHQCW010000029">
    <property type="protein sequence ID" value="MBU9738086.1"/>
    <property type="molecule type" value="Genomic_DNA"/>
</dbReference>
<comment type="subcellular location">
    <subcellularLocation>
        <location evidence="2">Membrane</location>
    </subcellularLocation>
</comment>
<keyword evidence="9" id="KW-0812">Transmembrane</keyword>
<dbReference type="SMART" id="SM00388">
    <property type="entry name" value="HisKA"/>
    <property type="match status" value="1"/>
</dbReference>
<reference evidence="12" key="1">
    <citation type="submission" date="2021-06" db="EMBL/GenBank/DDBJ databases">
        <title>Description of novel taxa of the family Lachnospiraceae.</title>
        <authorList>
            <person name="Chaplin A.V."/>
            <person name="Sokolova S.R."/>
            <person name="Pikina A.P."/>
            <person name="Korzhanova M."/>
            <person name="Belova V."/>
            <person name="Korostin D."/>
            <person name="Efimov B.A."/>
        </authorList>
    </citation>
    <scope>NUCLEOTIDE SEQUENCE</scope>
    <source>
        <strain evidence="12">ASD5720</strain>
    </source>
</reference>
<dbReference type="Pfam" id="PF00512">
    <property type="entry name" value="HisKA"/>
    <property type="match status" value="1"/>
</dbReference>
<dbReference type="Gene3D" id="6.10.340.10">
    <property type="match status" value="1"/>
</dbReference>
<feature type="transmembrane region" description="Helical" evidence="9">
    <location>
        <begin position="55"/>
        <end position="74"/>
    </location>
</feature>
<dbReference type="FunFam" id="3.30.565.10:FF:000006">
    <property type="entry name" value="Sensor histidine kinase WalK"/>
    <property type="match status" value="1"/>
</dbReference>
<dbReference type="CDD" id="cd06225">
    <property type="entry name" value="HAMP"/>
    <property type="match status" value="1"/>
</dbReference>
<evidence type="ECO:0000259" key="11">
    <source>
        <dbReference type="PROSITE" id="PS50885"/>
    </source>
</evidence>
<dbReference type="InterPro" id="IPR003594">
    <property type="entry name" value="HATPase_dom"/>
</dbReference>
<dbReference type="SMART" id="SM00387">
    <property type="entry name" value="HATPase_c"/>
    <property type="match status" value="1"/>
</dbReference>
<dbReference type="Proteomes" id="UP000712157">
    <property type="component" value="Unassembled WGS sequence"/>
</dbReference>
<dbReference type="PRINTS" id="PR00344">
    <property type="entry name" value="BCTRLSENSOR"/>
</dbReference>
<sequence length="360" mass="40690">MREKKQFADRRVKKKLFPISTFISVFFAFAVFTTIQMKILGKSIDATNIPKSNEIAIFVVWLLSAAAFTLWTNIQITRHYQKPIEEFSEAARKVASGDFSVYLAPHHTADKSTHLDVLFADFDKMVEELGSIETLKTDFFSNVSHEIKTPLAVIQNNAELLQKDSLTDEQRKEYAETIRHATKRLSNLITNMLKLNKLEKQAIQPQPQIYDVCEQLCSCALQFEDMWEDKGIEFIAEIEDCAKIEADAELMDLVWTNLLSNALKFTPKGGTITLLQTSEPEEVMISIKDTGCGIDEETLRHIFDKFYQGDTSHSTEGNGLGLALVQRILQLSDGSITVDSTEGKGSTFTVRLPVSYRKEV</sequence>
<dbReference type="InterPro" id="IPR004358">
    <property type="entry name" value="Sig_transdc_His_kin-like_C"/>
</dbReference>
<dbReference type="PROSITE" id="PS50109">
    <property type="entry name" value="HIS_KIN"/>
    <property type="match status" value="1"/>
</dbReference>
<keyword evidence="7" id="KW-0902">Two-component regulatory system</keyword>
<dbReference type="PANTHER" id="PTHR43711">
    <property type="entry name" value="TWO-COMPONENT HISTIDINE KINASE"/>
    <property type="match status" value="1"/>
</dbReference>
<evidence type="ECO:0000256" key="1">
    <source>
        <dbReference type="ARBA" id="ARBA00000085"/>
    </source>
</evidence>
<keyword evidence="6 12" id="KW-0418">Kinase</keyword>
<organism evidence="12 13">
    <name type="scientific">Diplocloster agilis</name>
    <dbReference type="NCBI Taxonomy" id="2850323"/>
    <lineage>
        <taxon>Bacteria</taxon>
        <taxon>Bacillati</taxon>
        <taxon>Bacillota</taxon>
        <taxon>Clostridia</taxon>
        <taxon>Lachnospirales</taxon>
        <taxon>Lachnospiraceae</taxon>
        <taxon>Diplocloster</taxon>
    </lineage>
</organism>
<dbReference type="CDD" id="cd00075">
    <property type="entry name" value="HATPase"/>
    <property type="match status" value="1"/>
</dbReference>
<keyword evidence="4" id="KW-0597">Phosphoprotein</keyword>
<dbReference type="EC" id="2.7.13.3" evidence="3"/>
<dbReference type="SUPFAM" id="SSF47384">
    <property type="entry name" value="Homodimeric domain of signal transducing histidine kinase"/>
    <property type="match status" value="1"/>
</dbReference>
<dbReference type="InterPro" id="IPR005467">
    <property type="entry name" value="His_kinase_dom"/>
</dbReference>
<accession>A0A949K1B5</accession>
<keyword evidence="8 9" id="KW-0472">Membrane</keyword>
<feature type="domain" description="Histidine kinase" evidence="10">
    <location>
        <begin position="142"/>
        <end position="356"/>
    </location>
</feature>
<keyword evidence="5" id="KW-0808">Transferase</keyword>
<dbReference type="InterPro" id="IPR036890">
    <property type="entry name" value="HATPase_C_sf"/>
</dbReference>
<evidence type="ECO:0000256" key="2">
    <source>
        <dbReference type="ARBA" id="ARBA00004370"/>
    </source>
</evidence>
<evidence type="ECO:0000256" key="5">
    <source>
        <dbReference type="ARBA" id="ARBA00022679"/>
    </source>
</evidence>
<evidence type="ECO:0000313" key="12">
    <source>
        <dbReference type="EMBL" id="MBU9738086.1"/>
    </source>
</evidence>
<dbReference type="CDD" id="cd00082">
    <property type="entry name" value="HisKA"/>
    <property type="match status" value="1"/>
</dbReference>
<keyword evidence="9" id="KW-1133">Transmembrane helix</keyword>
<dbReference type="AlphaFoldDB" id="A0A949K1B5"/>
<proteinExistence type="predicted"/>
<evidence type="ECO:0000313" key="13">
    <source>
        <dbReference type="Proteomes" id="UP000712157"/>
    </source>
</evidence>
<dbReference type="GO" id="GO:0016020">
    <property type="term" value="C:membrane"/>
    <property type="evidence" value="ECO:0007669"/>
    <property type="project" value="UniProtKB-SubCell"/>
</dbReference>